<dbReference type="Gene3D" id="1.10.10.60">
    <property type="entry name" value="Homeodomain-like"/>
    <property type="match status" value="2"/>
</dbReference>
<dbReference type="SMART" id="SM00717">
    <property type="entry name" value="SANT"/>
    <property type="match status" value="2"/>
</dbReference>
<gene>
    <name evidence="11" type="primary">LOC113866573</name>
</gene>
<keyword evidence="2" id="KW-0677">Repeat</keyword>
<reference evidence="10" key="1">
    <citation type="journal article" date="2019" name="Toxins">
        <title>Detection of Abrin-Like and Prepropulchellin-Like Toxin Genes and Transcripts Using Whole Genome Sequencing and Full-Length Transcript Sequencing of Abrus precatorius.</title>
        <authorList>
            <person name="Hovde B.T."/>
            <person name="Daligault H.E."/>
            <person name="Hanschen E.R."/>
            <person name="Kunde Y.A."/>
            <person name="Johnson M.B."/>
            <person name="Starkenburg S.R."/>
            <person name="Johnson S.L."/>
        </authorList>
    </citation>
    <scope>NUCLEOTIDE SEQUENCE [LARGE SCALE GENOMIC DNA]</scope>
</reference>
<evidence type="ECO:0000313" key="11">
    <source>
        <dbReference type="RefSeq" id="XP_027357197.1"/>
    </source>
</evidence>
<evidence type="ECO:0000259" key="8">
    <source>
        <dbReference type="PROSITE" id="PS50090"/>
    </source>
</evidence>
<keyword evidence="4" id="KW-0238">DNA-binding</keyword>
<dbReference type="SUPFAM" id="SSF46689">
    <property type="entry name" value="Homeodomain-like"/>
    <property type="match status" value="1"/>
</dbReference>
<accession>A0A8B8LMP3</accession>
<dbReference type="InterPro" id="IPR001005">
    <property type="entry name" value="SANT/Myb"/>
</dbReference>
<dbReference type="InterPro" id="IPR017930">
    <property type="entry name" value="Myb_dom"/>
</dbReference>
<evidence type="ECO:0000259" key="9">
    <source>
        <dbReference type="PROSITE" id="PS51294"/>
    </source>
</evidence>
<keyword evidence="3" id="KW-0805">Transcription regulation</keyword>
<dbReference type="PROSITE" id="PS50090">
    <property type="entry name" value="MYB_LIKE"/>
    <property type="match status" value="2"/>
</dbReference>
<proteinExistence type="predicted"/>
<feature type="domain" description="HTH myb-type" evidence="9">
    <location>
        <begin position="123"/>
        <end position="169"/>
    </location>
</feature>
<sequence length="395" mass="43675">MSNSLHFNSGGYDFCENMNIFPSPHVPSSASSSYLGIQPPLCSNTFGVMVHDGDTKCERSNIPFQILNPSAFDPREEMVTRETNDEGDEGVENTGLSLKLGEGVESKSRSGTEKIEPTKLCARGHWRPAEDAKLKELVAQFGPQNWNSIAEHLQGRSGKSCRLRWFNQLDPRINKKAFSEEEEERLLAAHKIYGNKWAMISRLFPGRTDNAVKNHWHVIMARKQRDKSYLYKRRKTTFTVPKDLNLPLSNNAGSESTISSTILDESASTCTNLSLTPSSAKPTLRPFLNPSPVQNHQAYGAIMGLSGKSRIPTREAGFDKFFGAWKGSCEAEGPIGRLMGMDQSHYTHSNSSEVSVSESVATNRTTNLSISGESENMGDNKDNMPFIDFLGVGAT</sequence>
<comment type="subcellular location">
    <subcellularLocation>
        <location evidence="1">Nucleus</location>
    </subcellularLocation>
</comment>
<dbReference type="GO" id="GO:0000981">
    <property type="term" value="F:DNA-binding transcription factor activity, RNA polymerase II-specific"/>
    <property type="evidence" value="ECO:0007669"/>
    <property type="project" value="TreeGrafter"/>
</dbReference>
<feature type="domain" description="Myb-like" evidence="8">
    <location>
        <begin position="123"/>
        <end position="169"/>
    </location>
</feature>
<evidence type="ECO:0000256" key="6">
    <source>
        <dbReference type="ARBA" id="ARBA00023242"/>
    </source>
</evidence>
<dbReference type="GeneID" id="113866573"/>
<dbReference type="AlphaFoldDB" id="A0A8B8LMP3"/>
<keyword evidence="10" id="KW-1185">Reference proteome</keyword>
<dbReference type="InterPro" id="IPR009057">
    <property type="entry name" value="Homeodomain-like_sf"/>
</dbReference>
<dbReference type="RefSeq" id="XP_027357197.1">
    <property type="nucleotide sequence ID" value="XM_027501396.1"/>
</dbReference>
<dbReference type="PROSITE" id="PS51294">
    <property type="entry name" value="HTH_MYB"/>
    <property type="match status" value="2"/>
</dbReference>
<dbReference type="GO" id="GO:0005634">
    <property type="term" value="C:nucleus"/>
    <property type="evidence" value="ECO:0007669"/>
    <property type="project" value="UniProtKB-SubCell"/>
</dbReference>
<keyword evidence="5" id="KW-0804">Transcription</keyword>
<reference evidence="11" key="2">
    <citation type="submission" date="2025-08" db="UniProtKB">
        <authorList>
            <consortium name="RefSeq"/>
        </authorList>
    </citation>
    <scope>IDENTIFICATION</scope>
    <source>
        <tissue evidence="11">Young leaves</tissue>
    </source>
</reference>
<keyword evidence="6" id="KW-0539">Nucleus</keyword>
<evidence type="ECO:0000256" key="2">
    <source>
        <dbReference type="ARBA" id="ARBA00022737"/>
    </source>
</evidence>
<dbReference type="FunFam" id="1.10.10.60:FF:000060">
    <property type="entry name" value="MYB transcription factor"/>
    <property type="match status" value="1"/>
</dbReference>
<evidence type="ECO:0000256" key="4">
    <source>
        <dbReference type="ARBA" id="ARBA00023125"/>
    </source>
</evidence>
<dbReference type="PANTHER" id="PTHR45614">
    <property type="entry name" value="MYB PROTEIN-RELATED"/>
    <property type="match status" value="1"/>
</dbReference>
<evidence type="ECO:0000256" key="1">
    <source>
        <dbReference type="ARBA" id="ARBA00004123"/>
    </source>
</evidence>
<dbReference type="CDD" id="cd00167">
    <property type="entry name" value="SANT"/>
    <property type="match status" value="2"/>
</dbReference>
<dbReference type="Pfam" id="PF13921">
    <property type="entry name" value="Myb_DNA-bind_6"/>
    <property type="match status" value="1"/>
</dbReference>
<feature type="domain" description="Myb-like" evidence="8">
    <location>
        <begin position="170"/>
        <end position="220"/>
    </location>
</feature>
<dbReference type="KEGG" id="aprc:113866573"/>
<dbReference type="OrthoDB" id="2143914at2759"/>
<dbReference type="InterPro" id="IPR050560">
    <property type="entry name" value="MYB_TF"/>
</dbReference>
<organism evidence="10 11">
    <name type="scientific">Abrus precatorius</name>
    <name type="common">Indian licorice</name>
    <name type="synonym">Glycine abrus</name>
    <dbReference type="NCBI Taxonomy" id="3816"/>
    <lineage>
        <taxon>Eukaryota</taxon>
        <taxon>Viridiplantae</taxon>
        <taxon>Streptophyta</taxon>
        <taxon>Embryophyta</taxon>
        <taxon>Tracheophyta</taxon>
        <taxon>Spermatophyta</taxon>
        <taxon>Magnoliopsida</taxon>
        <taxon>eudicotyledons</taxon>
        <taxon>Gunneridae</taxon>
        <taxon>Pentapetalae</taxon>
        <taxon>rosids</taxon>
        <taxon>fabids</taxon>
        <taxon>Fabales</taxon>
        <taxon>Fabaceae</taxon>
        <taxon>Papilionoideae</taxon>
        <taxon>50 kb inversion clade</taxon>
        <taxon>NPAAA clade</taxon>
        <taxon>indigoferoid/millettioid clade</taxon>
        <taxon>Abreae</taxon>
        <taxon>Abrus</taxon>
    </lineage>
</organism>
<evidence type="ECO:0000256" key="5">
    <source>
        <dbReference type="ARBA" id="ARBA00023163"/>
    </source>
</evidence>
<name>A0A8B8LMP3_ABRPR</name>
<feature type="domain" description="HTH myb-type" evidence="9">
    <location>
        <begin position="170"/>
        <end position="224"/>
    </location>
</feature>
<protein>
    <submittedName>
        <fullName evidence="11">Transcription factor MYB56-like</fullName>
    </submittedName>
</protein>
<evidence type="ECO:0000313" key="10">
    <source>
        <dbReference type="Proteomes" id="UP000694853"/>
    </source>
</evidence>
<dbReference type="FunFam" id="1.10.10.60:FF:000356">
    <property type="entry name" value="MYB transcription factor"/>
    <property type="match status" value="1"/>
</dbReference>
<dbReference type="GO" id="GO:0000978">
    <property type="term" value="F:RNA polymerase II cis-regulatory region sequence-specific DNA binding"/>
    <property type="evidence" value="ECO:0007669"/>
    <property type="project" value="TreeGrafter"/>
</dbReference>
<evidence type="ECO:0000256" key="7">
    <source>
        <dbReference type="SAM" id="MobiDB-lite"/>
    </source>
</evidence>
<feature type="compositionally biased region" description="Basic and acidic residues" evidence="7">
    <location>
        <begin position="102"/>
        <end position="113"/>
    </location>
</feature>
<evidence type="ECO:0000256" key="3">
    <source>
        <dbReference type="ARBA" id="ARBA00023015"/>
    </source>
</evidence>
<dbReference type="PANTHER" id="PTHR45614:SF259">
    <property type="entry name" value="MYB DOMAIN PROTEIN 89-RELATED"/>
    <property type="match status" value="1"/>
</dbReference>
<feature type="region of interest" description="Disordered" evidence="7">
    <location>
        <begin position="79"/>
        <end position="113"/>
    </location>
</feature>
<dbReference type="Proteomes" id="UP000694853">
    <property type="component" value="Unplaced"/>
</dbReference>